<accession>A0A2V1DTX8</accession>
<keyword evidence="2" id="KW-1133">Transmembrane helix</keyword>
<name>A0A2V1DTX8_9PLEO</name>
<organism evidence="3 4">
    <name type="scientific">Periconia macrospinosa</name>
    <dbReference type="NCBI Taxonomy" id="97972"/>
    <lineage>
        <taxon>Eukaryota</taxon>
        <taxon>Fungi</taxon>
        <taxon>Dikarya</taxon>
        <taxon>Ascomycota</taxon>
        <taxon>Pezizomycotina</taxon>
        <taxon>Dothideomycetes</taxon>
        <taxon>Pleosporomycetidae</taxon>
        <taxon>Pleosporales</taxon>
        <taxon>Massarineae</taxon>
        <taxon>Periconiaceae</taxon>
        <taxon>Periconia</taxon>
    </lineage>
</organism>
<keyword evidence="2" id="KW-0472">Membrane</keyword>
<reference evidence="3 4" key="1">
    <citation type="journal article" date="2018" name="Sci. Rep.">
        <title>Comparative genomics provides insights into the lifestyle and reveals functional heterogeneity of dark septate endophytic fungi.</title>
        <authorList>
            <person name="Knapp D.G."/>
            <person name="Nemeth J.B."/>
            <person name="Barry K."/>
            <person name="Hainaut M."/>
            <person name="Henrissat B."/>
            <person name="Johnson J."/>
            <person name="Kuo A."/>
            <person name="Lim J.H.P."/>
            <person name="Lipzen A."/>
            <person name="Nolan M."/>
            <person name="Ohm R.A."/>
            <person name="Tamas L."/>
            <person name="Grigoriev I.V."/>
            <person name="Spatafora J.W."/>
            <person name="Nagy L.G."/>
            <person name="Kovacs G.M."/>
        </authorList>
    </citation>
    <scope>NUCLEOTIDE SEQUENCE [LARGE SCALE GENOMIC DNA]</scope>
    <source>
        <strain evidence="3 4">DSE2036</strain>
    </source>
</reference>
<dbReference type="Proteomes" id="UP000244855">
    <property type="component" value="Unassembled WGS sequence"/>
</dbReference>
<gene>
    <name evidence="3" type="ORF">DM02DRAFT_614151</name>
</gene>
<keyword evidence="4" id="KW-1185">Reference proteome</keyword>
<dbReference type="EMBL" id="KZ805369">
    <property type="protein sequence ID" value="PVI00695.1"/>
    <property type="molecule type" value="Genomic_DNA"/>
</dbReference>
<evidence type="ECO:0000256" key="1">
    <source>
        <dbReference type="SAM" id="MobiDB-lite"/>
    </source>
</evidence>
<protein>
    <submittedName>
        <fullName evidence="3">Uncharacterized protein</fullName>
    </submittedName>
</protein>
<feature type="non-terminal residue" evidence="3">
    <location>
        <position position="117"/>
    </location>
</feature>
<evidence type="ECO:0000256" key="2">
    <source>
        <dbReference type="SAM" id="Phobius"/>
    </source>
</evidence>
<feature type="transmembrane region" description="Helical" evidence="2">
    <location>
        <begin position="20"/>
        <end position="39"/>
    </location>
</feature>
<proteinExistence type="predicted"/>
<feature type="compositionally biased region" description="Basic and acidic residues" evidence="1">
    <location>
        <begin position="69"/>
        <end position="79"/>
    </location>
</feature>
<keyword evidence="2" id="KW-0812">Transmembrane</keyword>
<feature type="region of interest" description="Disordered" evidence="1">
    <location>
        <begin position="53"/>
        <end position="79"/>
    </location>
</feature>
<dbReference type="AlphaFoldDB" id="A0A2V1DTX8"/>
<evidence type="ECO:0000313" key="4">
    <source>
        <dbReference type="Proteomes" id="UP000244855"/>
    </source>
</evidence>
<sequence length="117" mass="13115">MAPLTTLQYAAMISSLPPRLGVLYTFSLLASFAPIKLLLNASQFAFTPVNPTKGVMPPHRVQKNGSRPHGIDSQKRMKSRDYPALPYRVRCCLNSANKTTKISQKKRNQLPYLSVRL</sequence>
<evidence type="ECO:0000313" key="3">
    <source>
        <dbReference type="EMBL" id="PVI00695.1"/>
    </source>
</evidence>